<gene>
    <name evidence="3" type="ORF">GCM10009433_14800</name>
</gene>
<comment type="caution">
    <text evidence="3">The sequence shown here is derived from an EMBL/GenBank/DDBJ whole genome shotgun (WGS) entry which is preliminary data.</text>
</comment>
<reference evidence="4" key="1">
    <citation type="journal article" date="2019" name="Int. J. Syst. Evol. Microbiol.">
        <title>The Global Catalogue of Microorganisms (GCM) 10K type strain sequencing project: providing services to taxonomists for standard genome sequencing and annotation.</title>
        <authorList>
            <consortium name="The Broad Institute Genomics Platform"/>
            <consortium name="The Broad Institute Genome Sequencing Center for Infectious Disease"/>
            <person name="Wu L."/>
            <person name="Ma J."/>
        </authorList>
    </citation>
    <scope>NUCLEOTIDE SEQUENCE [LARGE SCALE GENOMIC DNA]</scope>
    <source>
        <strain evidence="4">JCM 16231</strain>
    </source>
</reference>
<dbReference type="EMBL" id="BAAAGG010000005">
    <property type="protein sequence ID" value="GAA0758029.1"/>
    <property type="molecule type" value="Genomic_DNA"/>
</dbReference>
<evidence type="ECO:0000256" key="1">
    <source>
        <dbReference type="SAM" id="Phobius"/>
    </source>
</evidence>
<keyword evidence="4" id="KW-1185">Reference proteome</keyword>
<dbReference type="Pfam" id="PF06713">
    <property type="entry name" value="bPH_4"/>
    <property type="match status" value="1"/>
</dbReference>
<sequence length="150" mass="17609">MKFKSKKDISSRFIIVGFSLLFIILISESFLFVDFSVPYLIVFDSIIVLIWLLIFWIYFGTYYKIKNRKLFIKSGPFRNKIKIECIKKILVGKTSASGSQLGTSRQGLIIYDIKGKEIYISPKNNDEFVDYIKEMKPSIEVEIYERHILK</sequence>
<keyword evidence="1" id="KW-1133">Transmembrane helix</keyword>
<evidence type="ECO:0000313" key="3">
    <source>
        <dbReference type="EMBL" id="GAA0758029.1"/>
    </source>
</evidence>
<evidence type="ECO:0000313" key="4">
    <source>
        <dbReference type="Proteomes" id="UP001500185"/>
    </source>
</evidence>
<feature type="transmembrane region" description="Helical" evidence="1">
    <location>
        <begin position="12"/>
        <end position="33"/>
    </location>
</feature>
<dbReference type="Proteomes" id="UP001500185">
    <property type="component" value="Unassembled WGS sequence"/>
</dbReference>
<dbReference type="InterPro" id="IPR009589">
    <property type="entry name" value="PH_YyaB-like"/>
</dbReference>
<protein>
    <recommendedName>
        <fullName evidence="2">Uncharacterized protein YyaB-like PH domain-containing protein</fullName>
    </recommendedName>
</protein>
<feature type="domain" description="Uncharacterized protein YyaB-like PH" evidence="2">
    <location>
        <begin position="61"/>
        <end position="134"/>
    </location>
</feature>
<organism evidence="3 4">
    <name type="scientific">Psychroflexus lacisalsi</name>
    <dbReference type="NCBI Taxonomy" id="503928"/>
    <lineage>
        <taxon>Bacteria</taxon>
        <taxon>Pseudomonadati</taxon>
        <taxon>Bacteroidota</taxon>
        <taxon>Flavobacteriia</taxon>
        <taxon>Flavobacteriales</taxon>
        <taxon>Flavobacteriaceae</taxon>
        <taxon>Psychroflexus</taxon>
    </lineage>
</organism>
<name>A0ABP3VG17_9FLAO</name>
<feature type="transmembrane region" description="Helical" evidence="1">
    <location>
        <begin position="39"/>
        <end position="59"/>
    </location>
</feature>
<accession>A0ABP3VG17</accession>
<proteinExistence type="predicted"/>
<dbReference type="RefSeq" id="WP_224454007.1">
    <property type="nucleotide sequence ID" value="NZ_BAAAGG010000005.1"/>
</dbReference>
<evidence type="ECO:0000259" key="2">
    <source>
        <dbReference type="Pfam" id="PF06713"/>
    </source>
</evidence>
<keyword evidence="1" id="KW-0812">Transmembrane</keyword>
<keyword evidence="1" id="KW-0472">Membrane</keyword>